<protein>
    <submittedName>
        <fullName evidence="1">Uncharacterized protein</fullName>
    </submittedName>
</protein>
<organism evidence="1 2">
    <name type="scientific">Eragrostis curvula</name>
    <name type="common">weeping love grass</name>
    <dbReference type="NCBI Taxonomy" id="38414"/>
    <lineage>
        <taxon>Eukaryota</taxon>
        <taxon>Viridiplantae</taxon>
        <taxon>Streptophyta</taxon>
        <taxon>Embryophyta</taxon>
        <taxon>Tracheophyta</taxon>
        <taxon>Spermatophyta</taxon>
        <taxon>Magnoliopsida</taxon>
        <taxon>Liliopsida</taxon>
        <taxon>Poales</taxon>
        <taxon>Poaceae</taxon>
        <taxon>PACMAD clade</taxon>
        <taxon>Chloridoideae</taxon>
        <taxon>Eragrostideae</taxon>
        <taxon>Eragrostidinae</taxon>
        <taxon>Eragrostis</taxon>
    </lineage>
</organism>
<evidence type="ECO:0000313" key="1">
    <source>
        <dbReference type="EMBL" id="TVU11205.1"/>
    </source>
</evidence>
<gene>
    <name evidence="1" type="ORF">EJB05_44777</name>
</gene>
<dbReference type="EMBL" id="RWGY01000039">
    <property type="protein sequence ID" value="TVU11205.1"/>
    <property type="molecule type" value="Genomic_DNA"/>
</dbReference>
<accession>A0A5J9TIQ6</accession>
<name>A0A5J9TIQ6_9POAL</name>
<evidence type="ECO:0000313" key="2">
    <source>
        <dbReference type="Proteomes" id="UP000324897"/>
    </source>
</evidence>
<proteinExistence type="predicted"/>
<dbReference type="Gramene" id="TVU11205">
    <property type="protein sequence ID" value="TVU11205"/>
    <property type="gene ID" value="EJB05_44777"/>
</dbReference>
<keyword evidence="2" id="KW-1185">Reference proteome</keyword>
<dbReference type="AlphaFoldDB" id="A0A5J9TIQ6"/>
<dbReference type="Proteomes" id="UP000324897">
    <property type="component" value="Chromosome 3"/>
</dbReference>
<comment type="caution">
    <text evidence="1">The sequence shown here is derived from an EMBL/GenBank/DDBJ whole genome shotgun (WGS) entry which is preliminary data.</text>
</comment>
<reference evidence="1 2" key="1">
    <citation type="journal article" date="2019" name="Sci. Rep.">
        <title>A high-quality genome of Eragrostis curvula grass provides insights into Poaceae evolution and supports new strategies to enhance forage quality.</title>
        <authorList>
            <person name="Carballo J."/>
            <person name="Santos B.A.C.M."/>
            <person name="Zappacosta D."/>
            <person name="Garbus I."/>
            <person name="Selva J.P."/>
            <person name="Gallo C.A."/>
            <person name="Diaz A."/>
            <person name="Albertini E."/>
            <person name="Caccamo M."/>
            <person name="Echenique V."/>
        </authorList>
    </citation>
    <scope>NUCLEOTIDE SEQUENCE [LARGE SCALE GENOMIC DNA]</scope>
    <source>
        <strain evidence="2">cv. Victoria</strain>
        <tissue evidence="1">Leaf</tissue>
    </source>
</reference>
<sequence>MKNSLQEIRLTTLDVVIQDPLTRKNVERGPSALVFSVKKIKINEARFAYAQIRTHDLLERTPSPYHHASAALLNE</sequence>